<dbReference type="SMART" id="SM00382">
    <property type="entry name" value="AAA"/>
    <property type="match status" value="1"/>
</dbReference>
<dbReference type="CDD" id="cd03217">
    <property type="entry name" value="ABC_FeS_Assembly"/>
    <property type="match status" value="1"/>
</dbReference>
<dbReference type="InterPro" id="IPR003593">
    <property type="entry name" value="AAA+_ATPase"/>
</dbReference>
<dbReference type="NCBIfam" id="TIGR01978">
    <property type="entry name" value="sufC"/>
    <property type="match status" value="1"/>
</dbReference>
<dbReference type="InterPro" id="IPR027417">
    <property type="entry name" value="P-loop_NTPase"/>
</dbReference>
<keyword evidence="2" id="KW-0067">ATP-binding</keyword>
<dbReference type="GO" id="GO:0005524">
    <property type="term" value="F:ATP binding"/>
    <property type="evidence" value="ECO:0007669"/>
    <property type="project" value="UniProtKB-KW"/>
</dbReference>
<dbReference type="PROSITE" id="PS00211">
    <property type="entry name" value="ABC_TRANSPORTER_1"/>
    <property type="match status" value="1"/>
</dbReference>
<sequence>MEPRQGGPSRLSGGGRSVRFLFVAAVVVLALGSRSCTTALPVALPWLAEASPMRRATSGMRNGLRGFQGPSAAATVRAVATRPDAPQPAEEVVMRRSRGGVTESALAMASIVVAATLAVASKAIGSALSPDPFSSPASRPALRLLRIRLPMHSLRGDGDGIAFLACSGAAVASGAAAPPLLEVRDLEARVVATARPILKGFSLSVQEGEVHALMGKNGSGKSTFAKVLVGHPGYEVTGGSVAYRGKDLMAMAPEERSHAGLFLSFQAPVEIPGVSNMDFLRMAYNAKQKARGEPEKDPLEFYAYVVQKVQQLKMDSSFLNRNVNEGFSGGEKKRNEILQLAVLEAELAVLDEIDSGLDVDALRDVAAAVNHFKRPTSGLLLITHYRRLLDLIEPDVIHIVADGRVVRSGDKSLSGTLEEEGFGAFN</sequence>
<evidence type="ECO:0000313" key="4">
    <source>
        <dbReference type="EMBL" id="QFH23050.1"/>
    </source>
</evidence>
<evidence type="ECO:0000256" key="1">
    <source>
        <dbReference type="ARBA" id="ARBA00022741"/>
    </source>
</evidence>
<keyword evidence="1" id="KW-0547">Nucleotide-binding</keyword>
<dbReference type="InterPro" id="IPR017871">
    <property type="entry name" value="ABC_transporter-like_CS"/>
</dbReference>
<evidence type="ECO:0000256" key="2">
    <source>
        <dbReference type="ARBA" id="ARBA00022840"/>
    </source>
</evidence>
<dbReference type="PANTHER" id="PTHR43204">
    <property type="entry name" value="ABC TRANSPORTER I FAMILY MEMBER 6, CHLOROPLASTIC"/>
    <property type="match status" value="1"/>
</dbReference>
<evidence type="ECO:0000259" key="3">
    <source>
        <dbReference type="PROSITE" id="PS50893"/>
    </source>
</evidence>
<dbReference type="InterPro" id="IPR003439">
    <property type="entry name" value="ABC_transporter-like_ATP-bd"/>
</dbReference>
<reference evidence="4" key="1">
    <citation type="journal article" date="2019" name="New Phytol.">
        <title>Metabolic quirks and the colourful history of the Euglena gracilis secondary plastid.</title>
        <authorList>
            <person name="Novak Vanclova A.M.G."/>
            <person name="Zoltner M."/>
            <person name="Kelly S."/>
            <person name="Soukal P."/>
            <person name="Zahonova K."/>
            <person name="Fussy Z."/>
            <person name="Ebenezer T.E."/>
            <person name="Lacova Dobakova E."/>
            <person name="Elias M."/>
            <person name="Lukes J."/>
            <person name="Field M.C."/>
            <person name="Hampl V."/>
        </authorList>
    </citation>
    <scope>NUCLEOTIDE SEQUENCE</scope>
    <source>
        <strain evidence="4">CCAP 1204-17a</strain>
    </source>
</reference>
<name>A0A5J6VX63_EUGLO</name>
<dbReference type="AlphaFoldDB" id="A0A5J6VX63"/>
<organism evidence="4">
    <name type="scientific">Euglena longa</name>
    <name type="common">Euglenophycean alga</name>
    <name type="synonym">Astasia longa</name>
    <dbReference type="NCBI Taxonomy" id="3037"/>
    <lineage>
        <taxon>Eukaryota</taxon>
        <taxon>Discoba</taxon>
        <taxon>Euglenozoa</taxon>
        <taxon>Euglenida</taxon>
        <taxon>Spirocuta</taxon>
        <taxon>Euglenophyceae</taxon>
        <taxon>Euglenales</taxon>
        <taxon>Euglenaceae</taxon>
        <taxon>Euglena</taxon>
    </lineage>
</organism>
<feature type="domain" description="ABC transporter" evidence="3">
    <location>
        <begin position="181"/>
        <end position="426"/>
    </location>
</feature>
<dbReference type="PANTHER" id="PTHR43204:SF1">
    <property type="entry name" value="ABC TRANSPORTER I FAMILY MEMBER 6, CHLOROPLASTIC"/>
    <property type="match status" value="1"/>
</dbReference>
<dbReference type="SUPFAM" id="SSF52540">
    <property type="entry name" value="P-loop containing nucleoside triphosphate hydrolases"/>
    <property type="match status" value="1"/>
</dbReference>
<accession>A0A5J6VX63</accession>
<dbReference type="Pfam" id="PF00005">
    <property type="entry name" value="ABC_tran"/>
    <property type="match status" value="1"/>
</dbReference>
<dbReference type="InterPro" id="IPR010230">
    <property type="entry name" value="FeS-cluster_ATPase_SufC"/>
</dbReference>
<dbReference type="GO" id="GO:0016887">
    <property type="term" value="F:ATP hydrolysis activity"/>
    <property type="evidence" value="ECO:0007669"/>
    <property type="project" value="InterPro"/>
</dbReference>
<dbReference type="EMBL" id="MK331814">
    <property type="protein sequence ID" value="QFH23050.1"/>
    <property type="molecule type" value="mRNA"/>
</dbReference>
<dbReference type="Gene3D" id="3.40.50.300">
    <property type="entry name" value="P-loop containing nucleotide triphosphate hydrolases"/>
    <property type="match status" value="1"/>
</dbReference>
<protein>
    <submittedName>
        <fullName evidence="4">Plastid iron-sulfur assembly subunit SufC-like protein 1</fullName>
    </submittedName>
</protein>
<proteinExistence type="evidence at transcript level"/>
<dbReference type="PROSITE" id="PS50893">
    <property type="entry name" value="ABC_TRANSPORTER_2"/>
    <property type="match status" value="1"/>
</dbReference>